<dbReference type="AlphaFoldDB" id="A0A6L2P5G1"/>
<sequence length="440" mass="50624">MGHLNDDKSQSKSSFGVNVITGDLNDSLGDLSENLGDLSPSSSDLTQTLGDLIVFRRFDPNKSDDLSEFIQDIVKLLIEGTKLLLQERESKLYNEFDRFTSENEETIHAYYLRFAQLINDMNTIGMTIKKLQVNTKFVNNLQPKWSKFVTDVKLAKDMHESSFNQLYAYLKQHEHNNCLTISTNQQLTQDLFQYKEPSYYSRRQGQSVECTRETDSELCRGNGHMARHCTQIKRPKNSEWFKEKMLLAQAQESGTDDLDAFDSDYDEAPSANAVLMAKLFAYDSYVLSEVPIQVTYQDNSILDHCVQEMYYSEQPVVVSDSNIEITGNSNIISYDQYIKENKSKDVQGTTSPAQQDAMMMSIIEEMSNQVAKCNAVNQDNNTVNESLTAELERYKKHIISFEERQKFDLNDREKYIDSQMRGIIFDRNAKLSISENKFTR</sequence>
<comment type="caution">
    <text evidence="1">The sequence shown here is derived from an EMBL/GenBank/DDBJ whole genome shotgun (WGS) entry which is preliminary data.</text>
</comment>
<protein>
    <submittedName>
        <fullName evidence="1">Integrase, catalytic region, zinc finger, CCHC-type, peptidase aspartic, catalytic</fullName>
    </submittedName>
</protein>
<dbReference type="EMBL" id="BKCJ010010591">
    <property type="protein sequence ID" value="GEU92275.1"/>
    <property type="molecule type" value="Genomic_DNA"/>
</dbReference>
<name>A0A6L2P5G1_TANCI</name>
<proteinExistence type="predicted"/>
<organism evidence="1">
    <name type="scientific">Tanacetum cinerariifolium</name>
    <name type="common">Dalmatian daisy</name>
    <name type="synonym">Chrysanthemum cinerariifolium</name>
    <dbReference type="NCBI Taxonomy" id="118510"/>
    <lineage>
        <taxon>Eukaryota</taxon>
        <taxon>Viridiplantae</taxon>
        <taxon>Streptophyta</taxon>
        <taxon>Embryophyta</taxon>
        <taxon>Tracheophyta</taxon>
        <taxon>Spermatophyta</taxon>
        <taxon>Magnoliopsida</taxon>
        <taxon>eudicotyledons</taxon>
        <taxon>Gunneridae</taxon>
        <taxon>Pentapetalae</taxon>
        <taxon>asterids</taxon>
        <taxon>campanulids</taxon>
        <taxon>Asterales</taxon>
        <taxon>Asteraceae</taxon>
        <taxon>Asteroideae</taxon>
        <taxon>Anthemideae</taxon>
        <taxon>Anthemidinae</taxon>
        <taxon>Tanacetum</taxon>
    </lineage>
</organism>
<evidence type="ECO:0000313" key="1">
    <source>
        <dbReference type="EMBL" id="GEU92275.1"/>
    </source>
</evidence>
<dbReference type="Pfam" id="PF14223">
    <property type="entry name" value="Retrotran_gag_2"/>
    <property type="match status" value="1"/>
</dbReference>
<reference evidence="1" key="1">
    <citation type="journal article" date="2019" name="Sci. Rep.">
        <title>Draft genome of Tanacetum cinerariifolium, the natural source of mosquito coil.</title>
        <authorList>
            <person name="Yamashiro T."/>
            <person name="Shiraishi A."/>
            <person name="Satake H."/>
            <person name="Nakayama K."/>
        </authorList>
    </citation>
    <scope>NUCLEOTIDE SEQUENCE</scope>
</reference>
<gene>
    <name evidence="1" type="ORF">Tci_064253</name>
</gene>
<accession>A0A6L2P5G1</accession>